<name>A0A2X3BY59_KLEPN</name>
<evidence type="ECO:0000313" key="2">
    <source>
        <dbReference type="Proteomes" id="UP000251088"/>
    </source>
</evidence>
<dbReference type="EMBL" id="UAWN01000002">
    <property type="protein sequence ID" value="SQC05711.1"/>
    <property type="molecule type" value="Genomic_DNA"/>
</dbReference>
<evidence type="ECO:0000313" key="1">
    <source>
        <dbReference type="EMBL" id="SQC05711.1"/>
    </source>
</evidence>
<organism evidence="1 2">
    <name type="scientific">Klebsiella pneumoniae</name>
    <dbReference type="NCBI Taxonomy" id="573"/>
    <lineage>
        <taxon>Bacteria</taxon>
        <taxon>Pseudomonadati</taxon>
        <taxon>Pseudomonadota</taxon>
        <taxon>Gammaproteobacteria</taxon>
        <taxon>Enterobacterales</taxon>
        <taxon>Enterobacteriaceae</taxon>
        <taxon>Klebsiella/Raoultella group</taxon>
        <taxon>Klebsiella</taxon>
        <taxon>Klebsiella pneumoniae complex</taxon>
    </lineage>
</organism>
<dbReference type="AlphaFoldDB" id="A0A2X3BY59"/>
<dbReference type="Proteomes" id="UP000251088">
    <property type="component" value="Unassembled WGS sequence"/>
</dbReference>
<proteinExistence type="predicted"/>
<reference evidence="1 2" key="1">
    <citation type="submission" date="2018-06" db="EMBL/GenBank/DDBJ databases">
        <authorList>
            <consortium name="Pathogen Informatics"/>
            <person name="Doyle S."/>
        </authorList>
    </citation>
    <scope>NUCLEOTIDE SEQUENCE [LARGE SCALE GENOMIC DNA]</scope>
    <source>
        <strain evidence="1 2">NCTC9128</strain>
    </source>
</reference>
<sequence>MNAYLKLNTRSQEMLLIPSQAVIVPAKNSGDYC</sequence>
<accession>A0A2X3BY59</accession>
<protein>
    <submittedName>
        <fullName evidence="1">Copper/silver efflux system membrane fusion protein CusB</fullName>
    </submittedName>
</protein>
<gene>
    <name evidence="1" type="ORF">NCTC9128_00294</name>
</gene>